<keyword evidence="2" id="KW-1185">Reference proteome</keyword>
<sequence length="113" mass="12668">MPYIGFQARFLLPPTRQAVLGGFRHGGRWYGERPQACDNERDETMKTWNDLDADVDVLVLNSAISSAGLNCHGHCWVGIGVGFVWNVATELQFIGRPLRIGQKRKGSVQPCRR</sequence>
<dbReference type="Gene3D" id="3.40.50.300">
    <property type="entry name" value="P-loop containing nucleotide triphosphate hydrolases"/>
    <property type="match status" value="1"/>
</dbReference>
<dbReference type="EMBL" id="KV875095">
    <property type="protein sequence ID" value="OIW31532.1"/>
    <property type="molecule type" value="Genomic_DNA"/>
</dbReference>
<dbReference type="InParanoid" id="A0A1J7JQB3"/>
<dbReference type="Proteomes" id="UP000182658">
    <property type="component" value="Unassembled WGS sequence"/>
</dbReference>
<organism evidence="1 2">
    <name type="scientific">Coniochaeta ligniaria NRRL 30616</name>
    <dbReference type="NCBI Taxonomy" id="1408157"/>
    <lineage>
        <taxon>Eukaryota</taxon>
        <taxon>Fungi</taxon>
        <taxon>Dikarya</taxon>
        <taxon>Ascomycota</taxon>
        <taxon>Pezizomycotina</taxon>
        <taxon>Sordariomycetes</taxon>
        <taxon>Sordariomycetidae</taxon>
        <taxon>Coniochaetales</taxon>
        <taxon>Coniochaetaceae</taxon>
        <taxon>Coniochaeta</taxon>
    </lineage>
</organism>
<evidence type="ECO:0000313" key="1">
    <source>
        <dbReference type="EMBL" id="OIW31532.1"/>
    </source>
</evidence>
<evidence type="ECO:0000313" key="2">
    <source>
        <dbReference type="Proteomes" id="UP000182658"/>
    </source>
</evidence>
<name>A0A1J7JQB3_9PEZI</name>
<reference evidence="1 2" key="1">
    <citation type="submission" date="2016-10" db="EMBL/GenBank/DDBJ databases">
        <title>Draft genome sequence of Coniochaeta ligniaria NRRL30616, a lignocellulolytic fungus for bioabatement of inhibitors in plant biomass hydrolysates.</title>
        <authorList>
            <consortium name="DOE Joint Genome Institute"/>
            <person name="Jimenez D.J."/>
            <person name="Hector R.E."/>
            <person name="Riley R."/>
            <person name="Sun H."/>
            <person name="Grigoriev I.V."/>
            <person name="Van Elsas J.D."/>
            <person name="Nichols N.N."/>
        </authorList>
    </citation>
    <scope>NUCLEOTIDE SEQUENCE [LARGE SCALE GENOMIC DNA]</scope>
    <source>
        <strain evidence="1 2">NRRL 30616</strain>
    </source>
</reference>
<protein>
    <recommendedName>
        <fullName evidence="3">Helicase C-terminal domain-containing protein</fullName>
    </recommendedName>
</protein>
<evidence type="ECO:0008006" key="3">
    <source>
        <dbReference type="Google" id="ProtNLM"/>
    </source>
</evidence>
<dbReference type="SUPFAM" id="SSF52540">
    <property type="entry name" value="P-loop containing nucleoside triphosphate hydrolases"/>
    <property type="match status" value="1"/>
</dbReference>
<proteinExistence type="predicted"/>
<dbReference type="AlphaFoldDB" id="A0A1J7JQB3"/>
<accession>A0A1J7JQB3</accession>
<gene>
    <name evidence="1" type="ORF">CONLIGDRAFT_697720</name>
</gene>
<dbReference type="InterPro" id="IPR027417">
    <property type="entry name" value="P-loop_NTPase"/>
</dbReference>